<accession>F0XIY6</accession>
<feature type="region of interest" description="Disordered" evidence="1">
    <location>
        <begin position="1"/>
        <end position="29"/>
    </location>
</feature>
<dbReference type="STRING" id="655863.F0XIY6"/>
<reference evidence="2 3" key="1">
    <citation type="journal article" date="2011" name="Proc. Natl. Acad. Sci. U.S.A.">
        <title>Genome and transcriptome analyses of the mountain pine beetle-fungal symbiont Grosmannia clavigera, a lodgepole pine pathogen.</title>
        <authorList>
            <person name="DiGuistini S."/>
            <person name="Wang Y."/>
            <person name="Liao N.Y."/>
            <person name="Taylor G."/>
            <person name="Tanguay P."/>
            <person name="Feau N."/>
            <person name="Henrissat B."/>
            <person name="Chan S.K."/>
            <person name="Hesse-Orce U."/>
            <person name="Alamouti S.M."/>
            <person name="Tsui C.K.M."/>
            <person name="Docking R.T."/>
            <person name="Levasseur A."/>
            <person name="Haridas S."/>
            <person name="Robertson G."/>
            <person name="Birol I."/>
            <person name="Holt R.A."/>
            <person name="Marra M.A."/>
            <person name="Hamelin R.C."/>
            <person name="Hirst M."/>
            <person name="Jones S.J.M."/>
            <person name="Bohlmann J."/>
            <person name="Breuil C."/>
        </authorList>
    </citation>
    <scope>NUCLEOTIDE SEQUENCE [LARGE SCALE GENOMIC DNA]</scope>
    <source>
        <strain evidence="3">kw1407 / UAMH 11150</strain>
    </source>
</reference>
<dbReference type="PANTHER" id="PTHR42051">
    <property type="entry name" value="MEIOTICALLY UP-REGULATED PROTEIN PB1A10.08"/>
    <property type="match status" value="1"/>
</dbReference>
<dbReference type="GeneID" id="25975452"/>
<evidence type="ECO:0000313" key="2">
    <source>
        <dbReference type="EMBL" id="EFX02411.1"/>
    </source>
</evidence>
<feature type="region of interest" description="Disordered" evidence="1">
    <location>
        <begin position="339"/>
        <end position="390"/>
    </location>
</feature>
<dbReference type="RefSeq" id="XP_014171893.1">
    <property type="nucleotide sequence ID" value="XM_014316418.1"/>
</dbReference>
<sequence>MIADRFQNGVQASPTLFVDRRPTTPTSPGRLDRLDEKRMTVDAIIDRAQGVEQQLSLSLSKSPLDVLLTPPDELDDDDDDEVSVSDSGLESVLSTRTVSLESMPSLSDSVATGTVSSLNSPCSPHRGAGCRARPKHRSLTPVSSPPGKRELHPLAFNTGSDSNSDDDVDELDFRVFHPLPDALAKTAAETRSPLQPLRSAFKSNLTASLRALRNAARSFSTLNLTSVPPENFLTRSILTIDPHIPYTDERRPPPLEEEPSPALRRYLNPTSSARIDSRQPITPQALSPALASASLSPSPGTVALLSSVLGPNENATSDRPAFTASIQMHTYKVHRSRSLSAASASAAPPASTSTSPSRSSTAAGPSGSSARSLPATDERPFPGPRQRELRENSDFIRVAVMEMAMRRLGKLDDRRPGRARLALPPRKASTRPYVIGANGVPARWVGTTVDGLSW</sequence>
<dbReference type="HOGENOM" id="CLU_023951_1_0_1"/>
<dbReference type="OrthoDB" id="4181307at2759"/>
<evidence type="ECO:0000256" key="1">
    <source>
        <dbReference type="SAM" id="MobiDB-lite"/>
    </source>
</evidence>
<dbReference type="PANTHER" id="PTHR42051:SF1">
    <property type="entry name" value="MEIOTICALLY UP-REGULATED PROTEIN PB1A10.08"/>
    <property type="match status" value="1"/>
</dbReference>
<organism evidence="3">
    <name type="scientific">Grosmannia clavigera (strain kw1407 / UAMH 11150)</name>
    <name type="common">Blue stain fungus</name>
    <name type="synonym">Graphiocladiella clavigera</name>
    <dbReference type="NCBI Taxonomy" id="655863"/>
    <lineage>
        <taxon>Eukaryota</taxon>
        <taxon>Fungi</taxon>
        <taxon>Dikarya</taxon>
        <taxon>Ascomycota</taxon>
        <taxon>Pezizomycotina</taxon>
        <taxon>Sordariomycetes</taxon>
        <taxon>Sordariomycetidae</taxon>
        <taxon>Ophiostomatales</taxon>
        <taxon>Ophiostomataceae</taxon>
        <taxon>Leptographium</taxon>
    </lineage>
</organism>
<feature type="compositionally biased region" description="Acidic residues" evidence="1">
    <location>
        <begin position="72"/>
        <end position="83"/>
    </location>
</feature>
<protein>
    <submittedName>
        <fullName evidence="2">Uncharacterized protein</fullName>
    </submittedName>
</protein>
<proteinExistence type="predicted"/>
<feature type="region of interest" description="Disordered" evidence="1">
    <location>
        <begin position="117"/>
        <end position="165"/>
    </location>
</feature>
<dbReference type="Proteomes" id="UP000007796">
    <property type="component" value="Unassembled WGS sequence"/>
</dbReference>
<evidence type="ECO:0000313" key="3">
    <source>
        <dbReference type="Proteomes" id="UP000007796"/>
    </source>
</evidence>
<dbReference type="InterPro" id="IPR034443">
    <property type="entry name" value="PB1A10.08"/>
</dbReference>
<dbReference type="eggNOG" id="ENOG502S38Y">
    <property type="taxonomic scope" value="Eukaryota"/>
</dbReference>
<feature type="region of interest" description="Disordered" evidence="1">
    <location>
        <begin position="68"/>
        <end position="90"/>
    </location>
</feature>
<gene>
    <name evidence="2" type="ORF">CMQ_2460</name>
</gene>
<name>F0XIY6_GROCL</name>
<feature type="region of interest" description="Disordered" evidence="1">
    <location>
        <begin position="244"/>
        <end position="264"/>
    </location>
</feature>
<dbReference type="AlphaFoldDB" id="F0XIY6"/>
<feature type="compositionally biased region" description="Low complexity" evidence="1">
    <location>
        <begin position="339"/>
        <end position="375"/>
    </location>
</feature>
<dbReference type="EMBL" id="GL629782">
    <property type="protein sequence ID" value="EFX02411.1"/>
    <property type="molecule type" value="Genomic_DNA"/>
</dbReference>
<keyword evidence="3" id="KW-1185">Reference proteome</keyword>
<dbReference type="InParanoid" id="F0XIY6"/>
<feature type="compositionally biased region" description="Basic and acidic residues" evidence="1">
    <location>
        <begin position="376"/>
        <end position="390"/>
    </location>
</feature>